<dbReference type="HOGENOM" id="CLU_070609_0_0_1"/>
<evidence type="ECO:0000313" key="2">
    <source>
        <dbReference type="EMBL" id="CCE83221.1"/>
    </source>
</evidence>
<reference evidence="4" key="2">
    <citation type="journal article" date="2012" name="G3 (Bethesda)">
        <title>Pichia sorbitophila, an interspecies yeast hybrid reveals early steps of genome resolution following polyploidization.</title>
        <authorList>
            <person name="Leh Louis V."/>
            <person name="Despons L."/>
            <person name="Friedrich A."/>
            <person name="Martin T."/>
            <person name="Durrens P."/>
            <person name="Casaregola S."/>
            <person name="Neuveglise C."/>
            <person name="Fairhead C."/>
            <person name="Marck C."/>
            <person name="Cruz J.A."/>
            <person name="Straub M.L."/>
            <person name="Kugler V."/>
            <person name="Sacerdot C."/>
            <person name="Uzunov Z."/>
            <person name="Thierry A."/>
            <person name="Weiss S."/>
            <person name="Bleykasten C."/>
            <person name="De Montigny J."/>
            <person name="Jacques N."/>
            <person name="Jung P."/>
            <person name="Lemaire M."/>
            <person name="Mallet S."/>
            <person name="Morel G."/>
            <person name="Richard G.F."/>
            <person name="Sarkar A."/>
            <person name="Savel G."/>
            <person name="Schacherer J."/>
            <person name="Seret M.L."/>
            <person name="Talla E."/>
            <person name="Samson G."/>
            <person name="Jubin C."/>
            <person name="Poulain J."/>
            <person name="Vacherie B."/>
            <person name="Barbe V."/>
            <person name="Pelletier E."/>
            <person name="Sherman D.J."/>
            <person name="Westhof E."/>
            <person name="Weissenbach J."/>
            <person name="Baret P.V."/>
            <person name="Wincker P."/>
            <person name="Gaillardin C."/>
            <person name="Dujon B."/>
            <person name="Souciet J.L."/>
        </authorList>
    </citation>
    <scope>NUCLEOTIDE SEQUENCE [LARGE SCALE GENOMIC DNA]</scope>
    <source>
        <strain evidence="4">ATCC MYA-4447 / BCRC 22081 / CBS 7064 / NBRC 10061 / NRRL Y-12695</strain>
    </source>
</reference>
<dbReference type="InParanoid" id="G8Y8B5"/>
<protein>
    <submittedName>
        <fullName evidence="2">Piso0_003793 protein</fullName>
    </submittedName>
</protein>
<feature type="compositionally biased region" description="Basic and acidic residues" evidence="1">
    <location>
        <begin position="54"/>
        <end position="80"/>
    </location>
</feature>
<feature type="compositionally biased region" description="Basic residues" evidence="1">
    <location>
        <begin position="37"/>
        <end position="50"/>
    </location>
</feature>
<dbReference type="EMBL" id="FO082048">
    <property type="protein sequence ID" value="CCE84252.1"/>
    <property type="molecule type" value="Genomic_DNA"/>
</dbReference>
<evidence type="ECO:0000256" key="1">
    <source>
        <dbReference type="SAM" id="MobiDB-lite"/>
    </source>
</evidence>
<feature type="region of interest" description="Disordered" evidence="1">
    <location>
        <begin position="1"/>
        <end position="97"/>
    </location>
</feature>
<dbReference type="OMA" id="CIQKSYF"/>
<accession>G8Y8B5</accession>
<dbReference type="Proteomes" id="UP000005222">
    <property type="component" value="Chromosome L"/>
</dbReference>
<sequence length="355" mass="41084">MNYRKEQQKGIERKKSDKPRNGARSSGSSNESDRSGHFKSYRHPQHKSRTHQLSSKEDSSSTKDVNSDEERLRQRRERFSSKPSLGENDYGLVSRGEDTRLQKSSKLRQEFFNEILASFLQYNRENSSAQINVDVSQFIENGGVETSSQDAGDRKTPSIAHNLMSLRKLREALLSTNANRFTKNVYLCSVRISSVIGHYQTYVPSILYLLEDKHQHLLSDSERQEIATLLVLHEAHFTHDNVKALKLYFEHLDGVDTKTLQILDAWIAKDYYTWIRLYNTETDAAKVVIMKLGLRSMVQHINWCFKLSYYTFSLKDFVNSYLPSGFGITDFIDSYKLDWKIAGENLMIKERGNVK</sequence>
<name>G8Y8B5_PICSO</name>
<organism evidence="2 4">
    <name type="scientific">Pichia sorbitophila (strain ATCC MYA-4447 / BCRC 22081 / CBS 7064 / NBRC 10061 / NRRL Y-12695)</name>
    <name type="common">Hybrid yeast</name>
    <dbReference type="NCBI Taxonomy" id="559304"/>
    <lineage>
        <taxon>Eukaryota</taxon>
        <taxon>Fungi</taxon>
        <taxon>Dikarya</taxon>
        <taxon>Ascomycota</taxon>
        <taxon>Saccharomycotina</taxon>
        <taxon>Pichiomycetes</taxon>
        <taxon>Debaryomycetaceae</taxon>
        <taxon>Millerozyma</taxon>
    </lineage>
</organism>
<gene>
    <name evidence="2" type="primary">Piso0_003793</name>
    <name evidence="2" type="ORF">GNLVRS01_PISO0K02694g</name>
    <name evidence="3" type="ORF">GNLVRS01_PISO0L02695g</name>
</gene>
<dbReference type="PANTHER" id="PTHR39398">
    <property type="entry name" value="YALI0F14311P"/>
    <property type="match status" value="1"/>
</dbReference>
<evidence type="ECO:0000313" key="4">
    <source>
        <dbReference type="Proteomes" id="UP000005222"/>
    </source>
</evidence>
<dbReference type="PANTHER" id="PTHR39398:SF1">
    <property type="entry name" value="CSN8_PSMD8_EIF3K DOMAIN-CONTAINING PROTEIN"/>
    <property type="match status" value="1"/>
</dbReference>
<dbReference type="AlphaFoldDB" id="G8Y8B5"/>
<dbReference type="OrthoDB" id="2100128at2759"/>
<keyword evidence="4" id="KW-1185">Reference proteome</keyword>
<evidence type="ECO:0000313" key="3">
    <source>
        <dbReference type="EMBL" id="CCE84252.1"/>
    </source>
</evidence>
<dbReference type="Proteomes" id="UP000005222">
    <property type="component" value="Chromosome K"/>
</dbReference>
<proteinExistence type="predicted"/>
<dbReference type="STRING" id="559304.G8Y8B5"/>
<dbReference type="eggNOG" id="ENOG502RXZN">
    <property type="taxonomic scope" value="Eukaryota"/>
</dbReference>
<feature type="compositionally biased region" description="Basic and acidic residues" evidence="1">
    <location>
        <begin position="1"/>
        <end position="20"/>
    </location>
</feature>
<reference evidence="2" key="1">
    <citation type="submission" date="2011-10" db="EMBL/GenBank/DDBJ databases">
        <authorList>
            <person name="Genoscope - CEA"/>
        </authorList>
    </citation>
    <scope>NUCLEOTIDE SEQUENCE</scope>
</reference>
<dbReference type="EMBL" id="FO082049">
    <property type="protein sequence ID" value="CCE83221.1"/>
    <property type="molecule type" value="Genomic_DNA"/>
</dbReference>